<dbReference type="PANTHER" id="PTHR30469">
    <property type="entry name" value="MULTIDRUG RESISTANCE PROTEIN MDTA"/>
    <property type="match status" value="1"/>
</dbReference>
<dbReference type="PANTHER" id="PTHR30469:SF33">
    <property type="entry name" value="SLR1207 PROTEIN"/>
    <property type="match status" value="1"/>
</dbReference>
<dbReference type="SUPFAM" id="SSF111369">
    <property type="entry name" value="HlyD-like secretion proteins"/>
    <property type="match status" value="1"/>
</dbReference>
<comment type="caution">
    <text evidence="1">The sequence shown here is derived from an EMBL/GenBank/DDBJ whole genome shotgun (WGS) entry which is preliminary data.</text>
</comment>
<dbReference type="AlphaFoldDB" id="A0A4R8DFP9"/>
<dbReference type="PROSITE" id="PS51257">
    <property type="entry name" value="PROKAR_LIPOPROTEIN"/>
    <property type="match status" value="1"/>
</dbReference>
<dbReference type="RefSeq" id="WP_133996832.1">
    <property type="nucleotide sequence ID" value="NZ_SODV01000002.1"/>
</dbReference>
<evidence type="ECO:0000313" key="1">
    <source>
        <dbReference type="EMBL" id="TDW96421.1"/>
    </source>
</evidence>
<dbReference type="EMBL" id="SODV01000002">
    <property type="protein sequence ID" value="TDW96421.1"/>
    <property type="molecule type" value="Genomic_DNA"/>
</dbReference>
<sequence length="359" mass="39472">MKKILAAALVLLVSCRRTESTHPVRRDIVDAVFASGDIETKDGYKVTANADGYLLTAYVTEGDTVGSGRLLFRIDGRTQLTQVANAGDNYRFARVNNEPGSPQLEQLTFQIVQAEEKYKVDSTNFRRYERLLPTQAVAKVDYDNALLAMQNSATSLQVLRKNKADLEHNLSLGVDNARAQLRIQELANDYFLVPAAHPGVVLTVNKRAGELVRKGDVLATLAAGKIYAKLYIAEDDIQRVRPGQAVLIALNTDKDKVYNATLTKIYPSFDDSNQAFIAEAMFTGTVPPELKDGTQLQSNIIINERKSALVIPTVYLEPGNKVSLGGKDSVVQTGIRNLDYTEVLGGLSEKDDITLPNRK</sequence>
<gene>
    <name evidence="1" type="ORF">EDB95_4252</name>
</gene>
<protein>
    <submittedName>
        <fullName evidence="1">HlyD family secretion protein</fullName>
    </submittedName>
</protein>
<name>A0A4R8DFP9_9BACT</name>
<organism evidence="1 2">
    <name type="scientific">Dinghuibacter silviterrae</name>
    <dbReference type="NCBI Taxonomy" id="1539049"/>
    <lineage>
        <taxon>Bacteria</taxon>
        <taxon>Pseudomonadati</taxon>
        <taxon>Bacteroidota</taxon>
        <taxon>Chitinophagia</taxon>
        <taxon>Chitinophagales</taxon>
        <taxon>Chitinophagaceae</taxon>
        <taxon>Dinghuibacter</taxon>
    </lineage>
</organism>
<proteinExistence type="predicted"/>
<evidence type="ECO:0000313" key="2">
    <source>
        <dbReference type="Proteomes" id="UP000294498"/>
    </source>
</evidence>
<dbReference type="Proteomes" id="UP000294498">
    <property type="component" value="Unassembled WGS sequence"/>
</dbReference>
<accession>A0A4R8DFP9</accession>
<dbReference type="GO" id="GO:1990281">
    <property type="term" value="C:efflux pump complex"/>
    <property type="evidence" value="ECO:0007669"/>
    <property type="project" value="TreeGrafter"/>
</dbReference>
<keyword evidence="2" id="KW-1185">Reference proteome</keyword>
<reference evidence="1 2" key="1">
    <citation type="submission" date="2019-03" db="EMBL/GenBank/DDBJ databases">
        <title>Genomic Encyclopedia of Type Strains, Phase IV (KMG-IV): sequencing the most valuable type-strain genomes for metagenomic binning, comparative biology and taxonomic classification.</title>
        <authorList>
            <person name="Goeker M."/>
        </authorList>
    </citation>
    <scope>NUCLEOTIDE SEQUENCE [LARGE SCALE GENOMIC DNA]</scope>
    <source>
        <strain evidence="1 2">DSM 100059</strain>
    </source>
</reference>
<dbReference type="OrthoDB" id="869610at2"/>
<dbReference type="Gene3D" id="2.40.30.170">
    <property type="match status" value="1"/>
</dbReference>
<dbReference type="Gene3D" id="2.40.50.100">
    <property type="match status" value="1"/>
</dbReference>
<dbReference type="GO" id="GO:0015562">
    <property type="term" value="F:efflux transmembrane transporter activity"/>
    <property type="evidence" value="ECO:0007669"/>
    <property type="project" value="TreeGrafter"/>
</dbReference>